<dbReference type="SMART" id="SM00490">
    <property type="entry name" value="HELICc"/>
    <property type="match status" value="1"/>
</dbReference>
<feature type="region of interest" description="Disordered" evidence="8">
    <location>
        <begin position="661"/>
        <end position="722"/>
    </location>
</feature>
<name>A0AAD6YBU3_9AGAR</name>
<evidence type="ECO:0000256" key="7">
    <source>
        <dbReference type="ARBA" id="ARBA00034808"/>
    </source>
</evidence>
<dbReference type="InterPro" id="IPR001650">
    <property type="entry name" value="Helicase_C-like"/>
</dbReference>
<keyword evidence="3" id="KW-0067">ATP-binding</keyword>
<dbReference type="GO" id="GO:0005694">
    <property type="term" value="C:chromosome"/>
    <property type="evidence" value="ECO:0007669"/>
    <property type="project" value="TreeGrafter"/>
</dbReference>
<feature type="compositionally biased region" description="Low complexity" evidence="8">
    <location>
        <begin position="662"/>
        <end position="678"/>
    </location>
</feature>
<dbReference type="GO" id="GO:0016787">
    <property type="term" value="F:hydrolase activity"/>
    <property type="evidence" value="ECO:0007669"/>
    <property type="project" value="UniProtKB-KW"/>
</dbReference>
<dbReference type="GO" id="GO:0043138">
    <property type="term" value="F:3'-5' DNA helicase activity"/>
    <property type="evidence" value="ECO:0007669"/>
    <property type="project" value="UniProtKB-EC"/>
</dbReference>
<evidence type="ECO:0000256" key="8">
    <source>
        <dbReference type="SAM" id="MobiDB-lite"/>
    </source>
</evidence>
<dbReference type="PROSITE" id="PS51194">
    <property type="entry name" value="HELICASE_CTER"/>
    <property type="match status" value="1"/>
</dbReference>
<dbReference type="GO" id="GO:0005524">
    <property type="term" value="F:ATP binding"/>
    <property type="evidence" value="ECO:0007669"/>
    <property type="project" value="UniProtKB-KW"/>
</dbReference>
<evidence type="ECO:0000256" key="4">
    <source>
        <dbReference type="ARBA" id="ARBA00023125"/>
    </source>
</evidence>
<evidence type="ECO:0000313" key="12">
    <source>
        <dbReference type="Proteomes" id="UP001219525"/>
    </source>
</evidence>
<dbReference type="EC" id="5.6.2.4" evidence="7"/>
<dbReference type="InterPro" id="IPR027417">
    <property type="entry name" value="P-loop_NTPase"/>
</dbReference>
<dbReference type="EMBL" id="JARJCW010000059">
    <property type="protein sequence ID" value="KAJ7201307.1"/>
    <property type="molecule type" value="Genomic_DNA"/>
</dbReference>
<dbReference type="Pfam" id="PF00270">
    <property type="entry name" value="DEAD"/>
    <property type="match status" value="1"/>
</dbReference>
<proteinExistence type="inferred from homology"/>
<dbReference type="GO" id="GO:0009378">
    <property type="term" value="F:four-way junction helicase activity"/>
    <property type="evidence" value="ECO:0007669"/>
    <property type="project" value="TreeGrafter"/>
</dbReference>
<dbReference type="GO" id="GO:0000724">
    <property type="term" value="P:double-strand break repair via homologous recombination"/>
    <property type="evidence" value="ECO:0007669"/>
    <property type="project" value="TreeGrafter"/>
</dbReference>
<comment type="similarity">
    <text evidence="1">Belongs to the helicase family. RecQ subfamily.</text>
</comment>
<dbReference type="PROSITE" id="PS51192">
    <property type="entry name" value="HELICASE_ATP_BIND_1"/>
    <property type="match status" value="1"/>
</dbReference>
<evidence type="ECO:0000256" key="6">
    <source>
        <dbReference type="ARBA" id="ARBA00034617"/>
    </source>
</evidence>
<protein>
    <recommendedName>
        <fullName evidence="7">DNA 3'-5' helicase</fullName>
        <ecNumber evidence="7">5.6.2.4</ecNumber>
    </recommendedName>
</protein>
<dbReference type="GO" id="GO:0005737">
    <property type="term" value="C:cytoplasm"/>
    <property type="evidence" value="ECO:0007669"/>
    <property type="project" value="TreeGrafter"/>
</dbReference>
<evidence type="ECO:0000313" key="11">
    <source>
        <dbReference type="EMBL" id="KAJ7201307.1"/>
    </source>
</evidence>
<dbReference type="AlphaFoldDB" id="A0AAD6YBU3"/>
<dbReference type="InterPro" id="IPR011545">
    <property type="entry name" value="DEAD/DEAH_box_helicase_dom"/>
</dbReference>
<evidence type="ECO:0000256" key="2">
    <source>
        <dbReference type="ARBA" id="ARBA00022741"/>
    </source>
</evidence>
<comment type="caution">
    <text evidence="11">The sequence shown here is derived from an EMBL/GenBank/DDBJ whole genome shotgun (WGS) entry which is preliminary data.</text>
</comment>
<organism evidence="11 12">
    <name type="scientific">Mycena pura</name>
    <dbReference type="NCBI Taxonomy" id="153505"/>
    <lineage>
        <taxon>Eukaryota</taxon>
        <taxon>Fungi</taxon>
        <taxon>Dikarya</taxon>
        <taxon>Basidiomycota</taxon>
        <taxon>Agaricomycotina</taxon>
        <taxon>Agaricomycetes</taxon>
        <taxon>Agaricomycetidae</taxon>
        <taxon>Agaricales</taxon>
        <taxon>Marasmiineae</taxon>
        <taxon>Mycenaceae</taxon>
        <taxon>Mycena</taxon>
    </lineage>
</organism>
<dbReference type="Proteomes" id="UP001219525">
    <property type="component" value="Unassembled WGS sequence"/>
</dbReference>
<evidence type="ECO:0000259" key="9">
    <source>
        <dbReference type="PROSITE" id="PS51192"/>
    </source>
</evidence>
<keyword evidence="12" id="KW-1185">Reference proteome</keyword>
<feature type="compositionally biased region" description="Basic and acidic residues" evidence="8">
    <location>
        <begin position="695"/>
        <end position="706"/>
    </location>
</feature>
<dbReference type="InterPro" id="IPR014001">
    <property type="entry name" value="Helicase_ATP-bd"/>
</dbReference>
<feature type="domain" description="Helicase C-terminal" evidence="10">
    <location>
        <begin position="264"/>
        <end position="419"/>
    </location>
</feature>
<feature type="domain" description="Helicase ATP-binding" evidence="9">
    <location>
        <begin position="53"/>
        <end position="230"/>
    </location>
</feature>
<dbReference type="SMART" id="SM00487">
    <property type="entry name" value="DEXDc"/>
    <property type="match status" value="1"/>
</dbReference>
<reference evidence="11" key="1">
    <citation type="submission" date="2023-03" db="EMBL/GenBank/DDBJ databases">
        <title>Massive genome expansion in bonnet fungi (Mycena s.s.) driven by repeated elements and novel gene families across ecological guilds.</title>
        <authorList>
            <consortium name="Lawrence Berkeley National Laboratory"/>
            <person name="Harder C.B."/>
            <person name="Miyauchi S."/>
            <person name="Viragh M."/>
            <person name="Kuo A."/>
            <person name="Thoen E."/>
            <person name="Andreopoulos B."/>
            <person name="Lu D."/>
            <person name="Skrede I."/>
            <person name="Drula E."/>
            <person name="Henrissat B."/>
            <person name="Morin E."/>
            <person name="Kohler A."/>
            <person name="Barry K."/>
            <person name="LaButti K."/>
            <person name="Morin E."/>
            <person name="Salamov A."/>
            <person name="Lipzen A."/>
            <person name="Mereny Z."/>
            <person name="Hegedus B."/>
            <person name="Baldrian P."/>
            <person name="Stursova M."/>
            <person name="Weitz H."/>
            <person name="Taylor A."/>
            <person name="Grigoriev I.V."/>
            <person name="Nagy L.G."/>
            <person name="Martin F."/>
            <person name="Kauserud H."/>
        </authorList>
    </citation>
    <scope>NUCLEOTIDE SEQUENCE</scope>
    <source>
        <strain evidence="11">9144</strain>
    </source>
</reference>
<accession>A0AAD6YBU3</accession>
<feature type="region of interest" description="Disordered" evidence="8">
    <location>
        <begin position="1"/>
        <end position="23"/>
    </location>
</feature>
<keyword evidence="5" id="KW-0413">Isomerase</keyword>
<keyword evidence="2" id="KW-0547">Nucleotide-binding</keyword>
<dbReference type="PANTHER" id="PTHR13710">
    <property type="entry name" value="DNA HELICASE RECQ FAMILY MEMBER"/>
    <property type="match status" value="1"/>
</dbReference>
<keyword evidence="4" id="KW-0238">DNA-binding</keyword>
<evidence type="ECO:0000256" key="3">
    <source>
        <dbReference type="ARBA" id="ARBA00022840"/>
    </source>
</evidence>
<dbReference type="Pfam" id="PF00271">
    <property type="entry name" value="Helicase_C"/>
    <property type="match status" value="1"/>
</dbReference>
<dbReference type="SUPFAM" id="SSF52540">
    <property type="entry name" value="P-loop containing nucleoside triphosphate hydrolases"/>
    <property type="match status" value="1"/>
</dbReference>
<dbReference type="PANTHER" id="PTHR13710:SF105">
    <property type="entry name" value="ATP-DEPENDENT DNA HELICASE Q1"/>
    <property type="match status" value="1"/>
</dbReference>
<sequence>MPHQRKKSERSRPQTVPNTRKPVTKEELCGLEEEIKIKFDWVHEPQVHQMQGIIAQLQMRDALVHAGTGSGKTMIAAGPHAHSSSEGKVTLMISPLIALHDEQVETFRDEFKLRAIAVNSSNGGCKPEVLQEIVKGEHQIVLISPEMALSRRFIREVLRSAEFGRRVLSIVVDEAHVVSHWGASFRKKYGTLGIIRAFLPRGTPIVALSATLPARIRNNVMSKLQFGKDYSSSSKYVNIDVGNDRPNVSLVARAIQHPMNSYADLDFVVEGITHPSQIKLGFIYADNIATSVEIIDHCNEMLPPELRKLGLIRPYNAALSKEYRREAIRLFKNGDIRILVCTDTAGMGCNIPDIELVVQWKLPGSVSIFVQRAGRAGRRRGSTGLAVLLVEPSAYGVDVEELISKSAPARGKQKKTDVVESAAAKKRRAQRQKAHAKARGVQRGSMGGKHDAIFVKDTPRLDPEAADEGLHVFVQAGTCRRGVLTKIYNNRESTPQDPCCDICCPSLLDQTRPGKLLAALRQSAIKRGVVNKGVQRALDKWRTEILARDYRTGLYSSSIILWDETIALLSSVGPIDDLARLKVVLAGQWLWIDEYGSDLHQCLAGLHIAPMQPLPKKTRAPKHAHPDVEVPQSAVAEGSPAIRHRVDVAAVVPQPLPITAQASSAASGSSGRGNPTQTPRERGRGRGRAPPQTPEEMRAEFAREENPALSMLFARGRGRGTE</sequence>
<comment type="catalytic activity">
    <reaction evidence="6">
        <text>Couples ATP hydrolysis with the unwinding of duplex DNA by translocating in the 3'-5' direction.</text>
        <dbReference type="EC" id="5.6.2.4"/>
    </reaction>
</comment>
<dbReference type="Gene3D" id="3.40.50.300">
    <property type="entry name" value="P-loop containing nucleotide triphosphate hydrolases"/>
    <property type="match status" value="2"/>
</dbReference>
<dbReference type="GO" id="GO:0003677">
    <property type="term" value="F:DNA binding"/>
    <property type="evidence" value="ECO:0007669"/>
    <property type="project" value="UniProtKB-KW"/>
</dbReference>
<feature type="region of interest" description="Disordered" evidence="8">
    <location>
        <begin position="614"/>
        <end position="636"/>
    </location>
</feature>
<evidence type="ECO:0000259" key="10">
    <source>
        <dbReference type="PROSITE" id="PS51194"/>
    </source>
</evidence>
<gene>
    <name evidence="11" type="ORF">GGX14DRAFT_371277</name>
</gene>
<evidence type="ECO:0000256" key="5">
    <source>
        <dbReference type="ARBA" id="ARBA00023235"/>
    </source>
</evidence>
<evidence type="ECO:0000256" key="1">
    <source>
        <dbReference type="ARBA" id="ARBA00005446"/>
    </source>
</evidence>
<keyword evidence="11" id="KW-0378">Hydrolase</keyword>